<name>A0A8H6TD38_9AGAR</name>
<reference evidence="1" key="1">
    <citation type="submission" date="2020-05" db="EMBL/GenBank/DDBJ databases">
        <title>Mycena genomes resolve the evolution of fungal bioluminescence.</title>
        <authorList>
            <person name="Tsai I.J."/>
        </authorList>
    </citation>
    <scope>NUCLEOTIDE SEQUENCE</scope>
    <source>
        <strain evidence="1">171206Taipei</strain>
    </source>
</reference>
<gene>
    <name evidence="1" type="ORF">MIND_00041400</name>
</gene>
<sequence length="672" mass="73647">MTSPKSLTTLLSTVHDILSKPSPENATHPFSLKSEEAIATLGSVIDTTGQLATSLNSYTMVNWTNTKLVSLLRQQTSITETIHGSKESTRQVIKELRKRSGTNSNYGEDIPIEPQAVVDWCISKLQAWATSVGLEAYREDENKAGVLLAGLVFAMDVEFVVSRENPLRPRIDVASVTTAYSGSTDTTPSLDSFMARTIQNFCDELNKAEQARDPRRVAKLGSCVIDQLRYLKLLDPLAKAESPPEDKPGENFGVRWFTDTDKLYLVLQNLCQNEARAVASSVSLDRAPLDIYLVRCHAIALPYLISPSITFLVHVSPTAYLAMKNSSSESGSELDISLENLRSYLSLPRKGICLATLLLSSISVPQLFPQSLSMPSLLSRPTFPLVPEGSEIEHSFPEAVLTAGPQHMWTLDFTQGGQVPGVILSQSRLHEIELIIHPLGGIDTPLTLNVMSFGTGSWVAALLNPLNPVSSERYTALYRSPSNLHPPLQLRLTLPEEPGFLLEKVPVHSLKEVWAVLEVVREQCWLNEILLGCHWSTEGIANDDDDVPVDESDATEEQLLSVLNGTLTPQKIPVNVSLPQRTDPVFDPSLDSITMPSVDRRTKILMTSPERPPISGVVEITVAYDETRPRAVSVELSGAIGCDIKSETLEEIVRRGGALGLSGRIWANSAKT</sequence>
<dbReference type="OrthoDB" id="544685at2759"/>
<evidence type="ECO:0000313" key="2">
    <source>
        <dbReference type="Proteomes" id="UP000636479"/>
    </source>
</evidence>
<dbReference type="AlphaFoldDB" id="A0A8H6TD38"/>
<dbReference type="RefSeq" id="XP_037225293.1">
    <property type="nucleotide sequence ID" value="XM_037357383.1"/>
</dbReference>
<dbReference type="Proteomes" id="UP000636479">
    <property type="component" value="Unassembled WGS sequence"/>
</dbReference>
<comment type="caution">
    <text evidence="1">The sequence shown here is derived from an EMBL/GenBank/DDBJ whole genome shotgun (WGS) entry which is preliminary data.</text>
</comment>
<organism evidence="1 2">
    <name type="scientific">Mycena indigotica</name>
    <dbReference type="NCBI Taxonomy" id="2126181"/>
    <lineage>
        <taxon>Eukaryota</taxon>
        <taxon>Fungi</taxon>
        <taxon>Dikarya</taxon>
        <taxon>Basidiomycota</taxon>
        <taxon>Agaricomycotina</taxon>
        <taxon>Agaricomycetes</taxon>
        <taxon>Agaricomycetidae</taxon>
        <taxon>Agaricales</taxon>
        <taxon>Marasmiineae</taxon>
        <taxon>Mycenaceae</taxon>
        <taxon>Mycena</taxon>
    </lineage>
</organism>
<protein>
    <recommendedName>
        <fullName evidence="3">Mediator complex subunit 1</fullName>
    </recommendedName>
</protein>
<evidence type="ECO:0000313" key="1">
    <source>
        <dbReference type="EMBL" id="KAF7315270.1"/>
    </source>
</evidence>
<keyword evidence="2" id="KW-1185">Reference proteome</keyword>
<evidence type="ECO:0008006" key="3">
    <source>
        <dbReference type="Google" id="ProtNLM"/>
    </source>
</evidence>
<dbReference type="GeneID" id="59339899"/>
<dbReference type="EMBL" id="JACAZF010000001">
    <property type="protein sequence ID" value="KAF7315270.1"/>
    <property type="molecule type" value="Genomic_DNA"/>
</dbReference>
<proteinExistence type="predicted"/>
<accession>A0A8H6TD38</accession>